<dbReference type="SUPFAM" id="SSF56988">
    <property type="entry name" value="Anthrax protective antigen"/>
    <property type="match status" value="1"/>
</dbReference>
<reference evidence="3 4" key="1">
    <citation type="submission" date="2018-03" db="EMBL/GenBank/DDBJ databases">
        <title>Genomic Encyclopedia of Archaeal and Bacterial Type Strains, Phase II (KMG-II): from individual species to whole genera.</title>
        <authorList>
            <person name="Goeker M."/>
        </authorList>
    </citation>
    <scope>NUCLEOTIDE SEQUENCE [LARGE SCALE GENOMIC DNA]</scope>
    <source>
        <strain evidence="3 4">DSM 100673</strain>
    </source>
</reference>
<sequence length="191" mass="20490">MRSIVTTILAGALAIAGGIAMAQPIQLTPANPQPSGVKKGLKVSYFTGERQVRTLSQARSKLKWAKPGKPLAGLNYPDKGDGAPVLTAGIPKLVVADINGYIKFDKPGIYKLEFFSNDGSQFWISGKEVAKLNMITACASAGRPEVSVPQAGWYDFKALYWQKEGTACLESEWTPPGGKRALIPNSAFGYK</sequence>
<organism evidence="3 4">
    <name type="scientific">Shimia abyssi</name>
    <dbReference type="NCBI Taxonomy" id="1662395"/>
    <lineage>
        <taxon>Bacteria</taxon>
        <taxon>Pseudomonadati</taxon>
        <taxon>Pseudomonadota</taxon>
        <taxon>Alphaproteobacteria</taxon>
        <taxon>Rhodobacterales</taxon>
        <taxon>Roseobacteraceae</taxon>
    </lineage>
</organism>
<keyword evidence="1" id="KW-0732">Signal</keyword>
<feature type="domain" description="PA14" evidence="2">
    <location>
        <begin position="36"/>
        <end position="187"/>
    </location>
</feature>
<feature type="chain" id="PRO_5015142278" evidence="1">
    <location>
        <begin position="23"/>
        <end position="191"/>
    </location>
</feature>
<gene>
    <name evidence="3" type="ORF">CLV88_101252</name>
</gene>
<evidence type="ECO:0000259" key="2">
    <source>
        <dbReference type="PROSITE" id="PS51820"/>
    </source>
</evidence>
<dbReference type="AlphaFoldDB" id="A0A2P8FJE5"/>
<name>A0A2P8FJE5_9RHOB</name>
<dbReference type="RefSeq" id="WP_106606547.1">
    <property type="nucleotide sequence ID" value="NZ_PYGJ01000001.1"/>
</dbReference>
<accession>A0A2P8FJE5</accession>
<proteinExistence type="predicted"/>
<dbReference type="OrthoDB" id="7722285at2"/>
<dbReference type="PROSITE" id="PS51820">
    <property type="entry name" value="PA14"/>
    <property type="match status" value="1"/>
</dbReference>
<dbReference type="InterPro" id="IPR011658">
    <property type="entry name" value="PA14_dom"/>
</dbReference>
<feature type="signal peptide" evidence="1">
    <location>
        <begin position="1"/>
        <end position="22"/>
    </location>
</feature>
<evidence type="ECO:0000313" key="3">
    <source>
        <dbReference type="EMBL" id="PSL21828.1"/>
    </source>
</evidence>
<evidence type="ECO:0000256" key="1">
    <source>
        <dbReference type="SAM" id="SignalP"/>
    </source>
</evidence>
<dbReference type="Gene3D" id="3.90.182.10">
    <property type="entry name" value="Toxin - Anthrax Protective Antigen,domain 1"/>
    <property type="match status" value="1"/>
</dbReference>
<dbReference type="InterPro" id="IPR037524">
    <property type="entry name" value="PA14/GLEYA"/>
</dbReference>
<evidence type="ECO:0000313" key="4">
    <source>
        <dbReference type="Proteomes" id="UP000240418"/>
    </source>
</evidence>
<dbReference type="Proteomes" id="UP000240418">
    <property type="component" value="Unassembled WGS sequence"/>
</dbReference>
<dbReference type="EMBL" id="PYGJ01000001">
    <property type="protein sequence ID" value="PSL21828.1"/>
    <property type="molecule type" value="Genomic_DNA"/>
</dbReference>
<keyword evidence="4" id="KW-1185">Reference proteome</keyword>
<protein>
    <submittedName>
        <fullName evidence="3">PA14 domain-containing protein</fullName>
    </submittedName>
</protein>
<dbReference type="Pfam" id="PF07691">
    <property type="entry name" value="PA14"/>
    <property type="match status" value="1"/>
</dbReference>
<comment type="caution">
    <text evidence="3">The sequence shown here is derived from an EMBL/GenBank/DDBJ whole genome shotgun (WGS) entry which is preliminary data.</text>
</comment>